<dbReference type="EMBL" id="MH328203">
    <property type="protein sequence ID" value="AXR86343.1"/>
    <property type="molecule type" value="Genomic_DNA"/>
</dbReference>
<evidence type="ECO:0000259" key="10">
    <source>
        <dbReference type="Pfam" id="PF00361"/>
    </source>
</evidence>
<dbReference type="GO" id="GO:0008137">
    <property type="term" value="F:NADH dehydrogenase (ubiquinone) activity"/>
    <property type="evidence" value="ECO:0007669"/>
    <property type="project" value="UniProtKB-EC"/>
</dbReference>
<evidence type="ECO:0000256" key="4">
    <source>
        <dbReference type="ARBA" id="ARBA00022989"/>
    </source>
</evidence>
<protein>
    <recommendedName>
        <fullName evidence="2">NADH:ubiquinone reductase (H(+)-translocating)</fullName>
        <ecNumber evidence="2">7.1.1.2</ecNumber>
    </recommendedName>
    <alternativeName>
        <fullName evidence="6">NADH dehydrogenase subunit 5</fullName>
    </alternativeName>
</protein>
<dbReference type="InterPro" id="IPR001750">
    <property type="entry name" value="ND/Mrp_TM"/>
</dbReference>
<keyword evidence="9" id="KW-0732">Signal</keyword>
<name>A0A346Q017_9PLAT</name>
<keyword evidence="11" id="KW-0496">Mitochondrion</keyword>
<feature type="transmembrane region" description="Helical" evidence="8">
    <location>
        <begin position="91"/>
        <end position="111"/>
    </location>
</feature>
<comment type="catalytic activity">
    <reaction evidence="7">
        <text>a ubiquinone + NADH + 5 H(+)(in) = a ubiquinol + NAD(+) + 4 H(+)(out)</text>
        <dbReference type="Rhea" id="RHEA:29091"/>
        <dbReference type="Rhea" id="RHEA-COMP:9565"/>
        <dbReference type="Rhea" id="RHEA-COMP:9566"/>
        <dbReference type="ChEBI" id="CHEBI:15378"/>
        <dbReference type="ChEBI" id="CHEBI:16389"/>
        <dbReference type="ChEBI" id="CHEBI:17976"/>
        <dbReference type="ChEBI" id="CHEBI:57540"/>
        <dbReference type="ChEBI" id="CHEBI:57945"/>
        <dbReference type="EC" id="7.1.1.2"/>
    </reaction>
</comment>
<sequence>MFILLLLLLGLLLINNCYISLTITMLGKHCLDIVLTICENNIICYFMLFVCSCVVFTFSSHYFGISNWNLNIMILLFVFVMYFLISTNSLLSSLIGWEYLGVVSFFLILYYQNYDTFHAANVTLVSSRFGDVGLFFFLALINSSFFNFLIFIWLFVIIGSKSASYPFSSWLIEAMRAPTPVSSLVHSSTLVAAGVWFLNNYYGLIDLSSLNFILFFSSLTVFFSVINLLNYCDLKKLIALSTCNNINWCIIFTILGCNILALIQLMVHGIGKCLLFCAVGDNLNGNEGNQFSSSAISNIMYSNLNTYYIGCLSLLLAGSFFNGVYFSKHLFITYLANNCNVIFLSLLYILILGSFIYSIRIFFLFLNLLNLSLINTLMNNFFVISCFIWLPGILGYYCCEAIEEDSHLLGISSLIVFILPFMGISLGIFIYFLNNISNWHSLFSGQDLLVYFFYSLSNYVCYISNFISNLRLEINGISNLFIFLSNLNLTVLNSGFIILIFLLVLSLI</sequence>
<feature type="signal peptide" evidence="9">
    <location>
        <begin position="1"/>
        <end position="19"/>
    </location>
</feature>
<dbReference type="GO" id="GO:0003954">
    <property type="term" value="F:NADH dehydrogenase activity"/>
    <property type="evidence" value="ECO:0007669"/>
    <property type="project" value="TreeGrafter"/>
</dbReference>
<keyword evidence="4 8" id="KW-1133">Transmembrane helix</keyword>
<dbReference type="AlphaFoldDB" id="A0A346Q017"/>
<dbReference type="EC" id="7.1.1.2" evidence="2"/>
<evidence type="ECO:0000256" key="3">
    <source>
        <dbReference type="ARBA" id="ARBA00022692"/>
    </source>
</evidence>
<evidence type="ECO:0000256" key="7">
    <source>
        <dbReference type="ARBA" id="ARBA00049551"/>
    </source>
</evidence>
<gene>
    <name evidence="11" type="primary">nad5</name>
</gene>
<feature type="transmembrane region" description="Helical" evidence="8">
    <location>
        <begin position="212"/>
        <end position="234"/>
    </location>
</feature>
<feature type="transmembrane region" description="Helical" evidence="8">
    <location>
        <begin position="377"/>
        <end position="399"/>
    </location>
</feature>
<feature type="transmembrane region" description="Helical" evidence="8">
    <location>
        <begin position="132"/>
        <end position="158"/>
    </location>
</feature>
<evidence type="ECO:0000256" key="8">
    <source>
        <dbReference type="SAM" id="Phobius"/>
    </source>
</evidence>
<proteinExistence type="predicted"/>
<reference evidence="11" key="1">
    <citation type="submission" date="2018-05" db="EMBL/GenBank/DDBJ databases">
        <authorList>
            <person name="Lanie J.A."/>
            <person name="Ng W.-L."/>
            <person name="Kazmierczak K.M."/>
            <person name="Andrzejewski T.M."/>
            <person name="Davidsen T.M."/>
            <person name="Wayne K.J."/>
            <person name="Tettelin H."/>
            <person name="Glass J.I."/>
            <person name="Rusch D."/>
            <person name="Podicherti R."/>
            <person name="Tsui H.-C.T."/>
            <person name="Winkler M.E."/>
        </authorList>
    </citation>
    <scope>NUCLEOTIDE SEQUENCE</scope>
</reference>
<dbReference type="PANTHER" id="PTHR42829">
    <property type="entry name" value="NADH-UBIQUINONE OXIDOREDUCTASE CHAIN 5"/>
    <property type="match status" value="1"/>
</dbReference>
<feature type="transmembrane region" description="Helical" evidence="8">
    <location>
        <begin position="411"/>
        <end position="433"/>
    </location>
</feature>
<dbReference type="InterPro" id="IPR003945">
    <property type="entry name" value="NU5C-like"/>
</dbReference>
<accession>A0A346Q017</accession>
<dbReference type="PANTHER" id="PTHR42829:SF2">
    <property type="entry name" value="NADH-UBIQUINONE OXIDOREDUCTASE CHAIN 5"/>
    <property type="match status" value="1"/>
</dbReference>
<feature type="domain" description="NADH:quinone oxidoreductase/Mrp antiporter transmembrane" evidence="10">
    <location>
        <begin position="88"/>
        <end position="347"/>
    </location>
</feature>
<keyword evidence="5 8" id="KW-0472">Membrane</keyword>
<feature type="transmembrane region" description="Helical" evidence="8">
    <location>
        <begin position="33"/>
        <end position="56"/>
    </location>
</feature>
<dbReference type="GO" id="GO:0015990">
    <property type="term" value="P:electron transport coupled proton transport"/>
    <property type="evidence" value="ECO:0007669"/>
    <property type="project" value="TreeGrafter"/>
</dbReference>
<evidence type="ECO:0000313" key="11">
    <source>
        <dbReference type="EMBL" id="AXR86343.1"/>
    </source>
</evidence>
<feature type="transmembrane region" description="Helical" evidence="8">
    <location>
        <begin position="307"/>
        <end position="327"/>
    </location>
</feature>
<feature type="transmembrane region" description="Helical" evidence="8">
    <location>
        <begin position="339"/>
        <end position="365"/>
    </location>
</feature>
<geneLocation type="mitochondrion" evidence="11"/>
<evidence type="ECO:0000256" key="6">
    <source>
        <dbReference type="ARBA" id="ARBA00031027"/>
    </source>
</evidence>
<evidence type="ECO:0000256" key="2">
    <source>
        <dbReference type="ARBA" id="ARBA00012944"/>
    </source>
</evidence>
<dbReference type="GO" id="GO:0042773">
    <property type="term" value="P:ATP synthesis coupled electron transport"/>
    <property type="evidence" value="ECO:0007669"/>
    <property type="project" value="InterPro"/>
</dbReference>
<comment type="subcellular location">
    <subcellularLocation>
        <location evidence="1">Membrane</location>
        <topology evidence="1">Multi-pass membrane protein</topology>
    </subcellularLocation>
</comment>
<dbReference type="Pfam" id="PF00361">
    <property type="entry name" value="Proton_antipo_M"/>
    <property type="match status" value="1"/>
</dbReference>
<feature type="transmembrane region" description="Helical" evidence="8">
    <location>
        <begin position="246"/>
        <end position="267"/>
    </location>
</feature>
<evidence type="ECO:0000256" key="1">
    <source>
        <dbReference type="ARBA" id="ARBA00004141"/>
    </source>
</evidence>
<evidence type="ECO:0000256" key="9">
    <source>
        <dbReference type="SAM" id="SignalP"/>
    </source>
</evidence>
<evidence type="ECO:0000256" key="5">
    <source>
        <dbReference type="ARBA" id="ARBA00023136"/>
    </source>
</evidence>
<organism evidence="11">
    <name type="scientific">Lepidotrema longipenis</name>
    <dbReference type="NCBI Taxonomy" id="330067"/>
    <lineage>
        <taxon>Eukaryota</taxon>
        <taxon>Metazoa</taxon>
        <taxon>Spiralia</taxon>
        <taxon>Lophotrochozoa</taxon>
        <taxon>Platyhelminthes</taxon>
        <taxon>Monogenea</taxon>
        <taxon>Monopisthocotylea</taxon>
        <taxon>Dactylogyridea</taxon>
        <taxon>Diplectanidae</taxon>
        <taxon>Lepidotrema</taxon>
    </lineage>
</organism>
<feature type="transmembrane region" description="Helical" evidence="8">
    <location>
        <begin position="68"/>
        <end position="85"/>
    </location>
</feature>
<feature type="chain" id="PRO_5016674984" description="NADH:ubiquinone reductase (H(+)-translocating)" evidence="9">
    <location>
        <begin position="20"/>
        <end position="508"/>
    </location>
</feature>
<feature type="transmembrane region" description="Helical" evidence="8">
    <location>
        <begin position="448"/>
        <end position="468"/>
    </location>
</feature>
<keyword evidence="3 8" id="KW-0812">Transmembrane</keyword>
<feature type="transmembrane region" description="Helical" evidence="8">
    <location>
        <begin position="480"/>
        <end position="505"/>
    </location>
</feature>
<dbReference type="GO" id="GO:0016020">
    <property type="term" value="C:membrane"/>
    <property type="evidence" value="ECO:0007669"/>
    <property type="project" value="UniProtKB-SubCell"/>
</dbReference>